<evidence type="ECO:0000256" key="6">
    <source>
        <dbReference type="SAM" id="Phobius"/>
    </source>
</evidence>
<feature type="transmembrane region" description="Helical" evidence="6">
    <location>
        <begin position="168"/>
        <end position="188"/>
    </location>
</feature>
<dbReference type="eggNOG" id="KOG0255">
    <property type="taxonomic scope" value="Eukaryota"/>
</dbReference>
<evidence type="ECO:0000313" key="9">
    <source>
        <dbReference type="Proteomes" id="UP000030752"/>
    </source>
</evidence>
<keyword evidence="3 6" id="KW-1133">Transmembrane helix</keyword>
<name>W2RQ90_CYPE1</name>
<sequence>MAATDDVKDSPPAAVVATNTGSQTSLSNSDSEKQAPARTTNLERAAETDGYILDESLIKDQYGLDATKHLKKSEDGKVLIPQPSDSQDDPLNWSPWKKASVLIVLVANAFTADYSAATGASALLPQAEQWKISPDTVNHATAGNTFMLGIGGLATVWLSAWIGRLPTLFWFGCLSAGTAAWTAAAQSFESYMTARILNGLFCVAAAGGGLMWIKDVWFFHQHPRKINIWSTAIILSPFLGPQFMAAILAVSTWRVGMWLCFGIIVVGLLATVLLGEETFYPRHLAPEQIPLRRSRLMRLVGVEQYRSNWTTNGFLESGMRLVTTITRLPVFLVCLFYFFDFPWTIGNNTTISVFIVPAYDFTFNGLAAIYTAPVVGAILGLVIGHFLFDFLGKLYARYHGGKIDPEARLLVLWLILPLKILGYNLIGVTLEQHWSWWILAVGWALHNFAAIVTTTAVGSYLIDAYPEASGESAAWLNFSRTLGGFVVGYFQIGWASSAGTQTAYGIQSGIMGAAFMVIVALQFGGKRLRSLQGPLNFKTN</sequence>
<dbReference type="Pfam" id="PF07690">
    <property type="entry name" value="MFS_1"/>
    <property type="match status" value="1"/>
</dbReference>
<feature type="transmembrane region" description="Helical" evidence="6">
    <location>
        <begin position="409"/>
        <end position="430"/>
    </location>
</feature>
<dbReference type="EMBL" id="KB822722">
    <property type="protein sequence ID" value="ETN38701.1"/>
    <property type="molecule type" value="Genomic_DNA"/>
</dbReference>
<dbReference type="InParanoid" id="W2RQ90"/>
<evidence type="ECO:0000313" key="8">
    <source>
        <dbReference type="EMBL" id="ETN38701.1"/>
    </source>
</evidence>
<dbReference type="GO" id="GO:0022857">
    <property type="term" value="F:transmembrane transporter activity"/>
    <property type="evidence" value="ECO:0007669"/>
    <property type="project" value="InterPro"/>
</dbReference>
<dbReference type="PANTHER" id="PTHR23502">
    <property type="entry name" value="MAJOR FACILITATOR SUPERFAMILY"/>
    <property type="match status" value="1"/>
</dbReference>
<dbReference type="OrthoDB" id="2533084at2759"/>
<dbReference type="InterPro" id="IPR020846">
    <property type="entry name" value="MFS_dom"/>
</dbReference>
<gene>
    <name evidence="8" type="ORF">HMPREF1541_06738</name>
</gene>
<keyword evidence="2 6" id="KW-0812">Transmembrane</keyword>
<dbReference type="SUPFAM" id="SSF103473">
    <property type="entry name" value="MFS general substrate transporter"/>
    <property type="match status" value="1"/>
</dbReference>
<protein>
    <recommendedName>
        <fullName evidence="7">Major facilitator superfamily (MFS) profile domain-containing protein</fullName>
    </recommendedName>
</protein>
<dbReference type="PROSITE" id="PS50850">
    <property type="entry name" value="MFS"/>
    <property type="match status" value="1"/>
</dbReference>
<dbReference type="Gene3D" id="1.20.1250.20">
    <property type="entry name" value="MFS general substrate transporter like domains"/>
    <property type="match status" value="1"/>
</dbReference>
<feature type="transmembrane region" description="Helical" evidence="6">
    <location>
        <begin position="436"/>
        <end position="462"/>
    </location>
</feature>
<organism evidence="8 9">
    <name type="scientific">Cyphellophora europaea (strain CBS 101466)</name>
    <name type="common">Phialophora europaea</name>
    <dbReference type="NCBI Taxonomy" id="1220924"/>
    <lineage>
        <taxon>Eukaryota</taxon>
        <taxon>Fungi</taxon>
        <taxon>Dikarya</taxon>
        <taxon>Ascomycota</taxon>
        <taxon>Pezizomycotina</taxon>
        <taxon>Eurotiomycetes</taxon>
        <taxon>Chaetothyriomycetidae</taxon>
        <taxon>Chaetothyriales</taxon>
        <taxon>Cyphellophoraceae</taxon>
        <taxon>Cyphellophora</taxon>
    </lineage>
</organism>
<evidence type="ECO:0000256" key="5">
    <source>
        <dbReference type="SAM" id="MobiDB-lite"/>
    </source>
</evidence>
<dbReference type="STRING" id="1220924.W2RQ90"/>
<evidence type="ECO:0000256" key="3">
    <source>
        <dbReference type="ARBA" id="ARBA00022989"/>
    </source>
</evidence>
<dbReference type="InterPro" id="IPR036259">
    <property type="entry name" value="MFS_trans_sf"/>
</dbReference>
<evidence type="ECO:0000256" key="4">
    <source>
        <dbReference type="ARBA" id="ARBA00023136"/>
    </source>
</evidence>
<reference evidence="8 9" key="1">
    <citation type="submission" date="2013-03" db="EMBL/GenBank/DDBJ databases">
        <title>The Genome Sequence of Phialophora europaea CBS 101466.</title>
        <authorList>
            <consortium name="The Broad Institute Genomics Platform"/>
            <person name="Cuomo C."/>
            <person name="de Hoog S."/>
            <person name="Gorbushina A."/>
            <person name="Walker B."/>
            <person name="Young S.K."/>
            <person name="Zeng Q."/>
            <person name="Gargeya S."/>
            <person name="Fitzgerald M."/>
            <person name="Haas B."/>
            <person name="Abouelleil A."/>
            <person name="Allen A.W."/>
            <person name="Alvarado L."/>
            <person name="Arachchi H.M."/>
            <person name="Berlin A.M."/>
            <person name="Chapman S.B."/>
            <person name="Gainer-Dewar J."/>
            <person name="Goldberg J."/>
            <person name="Griggs A."/>
            <person name="Gujja S."/>
            <person name="Hansen M."/>
            <person name="Howarth C."/>
            <person name="Imamovic A."/>
            <person name="Ireland A."/>
            <person name="Larimer J."/>
            <person name="McCowan C."/>
            <person name="Murphy C."/>
            <person name="Pearson M."/>
            <person name="Poon T.W."/>
            <person name="Priest M."/>
            <person name="Roberts A."/>
            <person name="Saif S."/>
            <person name="Shea T."/>
            <person name="Sisk P."/>
            <person name="Sykes S."/>
            <person name="Wortman J."/>
            <person name="Nusbaum C."/>
            <person name="Birren B."/>
        </authorList>
    </citation>
    <scope>NUCLEOTIDE SEQUENCE [LARGE SCALE GENOMIC DNA]</scope>
    <source>
        <strain evidence="8 9">CBS 101466</strain>
    </source>
</reference>
<dbReference type="HOGENOM" id="CLU_008455_13_8_1"/>
<feature type="domain" description="Major facilitator superfamily (MFS) profile" evidence="7">
    <location>
        <begin position="101"/>
        <end position="526"/>
    </location>
</feature>
<dbReference type="VEuPathDB" id="FungiDB:HMPREF1541_06738"/>
<feature type="transmembrane region" description="Helical" evidence="6">
    <location>
        <begin position="226"/>
        <end position="249"/>
    </location>
</feature>
<feature type="transmembrane region" description="Helical" evidence="6">
    <location>
        <begin position="474"/>
        <end position="492"/>
    </location>
</feature>
<feature type="transmembrane region" description="Helical" evidence="6">
    <location>
        <begin position="255"/>
        <end position="274"/>
    </location>
</feature>
<dbReference type="InterPro" id="IPR011701">
    <property type="entry name" value="MFS"/>
</dbReference>
<dbReference type="Proteomes" id="UP000030752">
    <property type="component" value="Unassembled WGS sequence"/>
</dbReference>
<feature type="transmembrane region" description="Helical" evidence="6">
    <location>
        <begin position="194"/>
        <end position="214"/>
    </location>
</feature>
<evidence type="ECO:0000256" key="1">
    <source>
        <dbReference type="ARBA" id="ARBA00004141"/>
    </source>
</evidence>
<feature type="compositionally biased region" description="Polar residues" evidence="5">
    <location>
        <begin position="17"/>
        <end position="29"/>
    </location>
</feature>
<keyword evidence="9" id="KW-1185">Reference proteome</keyword>
<feature type="transmembrane region" description="Helical" evidence="6">
    <location>
        <begin position="504"/>
        <end position="523"/>
    </location>
</feature>
<keyword evidence="4 6" id="KW-0472">Membrane</keyword>
<dbReference type="GeneID" id="19974077"/>
<feature type="transmembrane region" description="Helical" evidence="6">
    <location>
        <begin position="328"/>
        <end position="345"/>
    </location>
</feature>
<dbReference type="GO" id="GO:0005886">
    <property type="term" value="C:plasma membrane"/>
    <property type="evidence" value="ECO:0007669"/>
    <property type="project" value="TreeGrafter"/>
</dbReference>
<proteinExistence type="predicted"/>
<dbReference type="RefSeq" id="XP_008719290.1">
    <property type="nucleotide sequence ID" value="XM_008721068.1"/>
</dbReference>
<evidence type="ECO:0000259" key="7">
    <source>
        <dbReference type="PROSITE" id="PS50850"/>
    </source>
</evidence>
<dbReference type="PANTHER" id="PTHR23502:SF187">
    <property type="entry name" value="TRANSPORTER, PUTATIVE (AFU_ORTHOLOGUE AFUA_2G17840)-RELATED"/>
    <property type="match status" value="1"/>
</dbReference>
<feature type="region of interest" description="Disordered" evidence="5">
    <location>
        <begin position="1"/>
        <end position="46"/>
    </location>
</feature>
<accession>W2RQ90</accession>
<feature type="transmembrane region" description="Helical" evidence="6">
    <location>
        <begin position="144"/>
        <end position="161"/>
    </location>
</feature>
<evidence type="ECO:0000256" key="2">
    <source>
        <dbReference type="ARBA" id="ARBA00022692"/>
    </source>
</evidence>
<feature type="transmembrane region" description="Helical" evidence="6">
    <location>
        <begin position="365"/>
        <end position="388"/>
    </location>
</feature>
<dbReference type="AlphaFoldDB" id="W2RQ90"/>
<comment type="subcellular location">
    <subcellularLocation>
        <location evidence="1">Membrane</location>
        <topology evidence="1">Multi-pass membrane protein</topology>
    </subcellularLocation>
</comment>
<feature type="transmembrane region" description="Helical" evidence="6">
    <location>
        <begin position="101"/>
        <end position="124"/>
    </location>
</feature>